<dbReference type="Pfam" id="PF10531">
    <property type="entry name" value="SLBB"/>
    <property type="match status" value="1"/>
</dbReference>
<proteinExistence type="predicted"/>
<dbReference type="RefSeq" id="WP_176265869.1">
    <property type="nucleotide sequence ID" value="NZ_JABWGV010000001.1"/>
</dbReference>
<keyword evidence="1" id="KW-0732">Signal</keyword>
<feature type="domain" description="Soluble ligand binding" evidence="3">
    <location>
        <begin position="133"/>
        <end position="184"/>
    </location>
</feature>
<organism evidence="4 5">
    <name type="scientific">Qipengyuania atrilutea</name>
    <dbReference type="NCBI Taxonomy" id="2744473"/>
    <lineage>
        <taxon>Bacteria</taxon>
        <taxon>Pseudomonadati</taxon>
        <taxon>Pseudomonadota</taxon>
        <taxon>Alphaproteobacteria</taxon>
        <taxon>Sphingomonadales</taxon>
        <taxon>Erythrobacteraceae</taxon>
        <taxon>Qipengyuania</taxon>
    </lineage>
</organism>
<dbReference type="GO" id="GO:0015159">
    <property type="term" value="F:polysaccharide transmembrane transporter activity"/>
    <property type="evidence" value="ECO:0007669"/>
    <property type="project" value="InterPro"/>
</dbReference>
<dbReference type="Gene3D" id="3.30.1950.10">
    <property type="entry name" value="wza like domain"/>
    <property type="match status" value="1"/>
</dbReference>
<dbReference type="Gene3D" id="3.10.560.10">
    <property type="entry name" value="Outer membrane lipoprotein wza domain like"/>
    <property type="match status" value="1"/>
</dbReference>
<dbReference type="AlphaFoldDB" id="A0A850H0S2"/>
<protein>
    <submittedName>
        <fullName evidence="4">Polysaccharide export protein</fullName>
    </submittedName>
</protein>
<gene>
    <name evidence="4" type="ORF">HUV48_00745</name>
</gene>
<accession>A0A850H0S2</accession>
<dbReference type="InterPro" id="IPR049712">
    <property type="entry name" value="Poly_export"/>
</dbReference>
<comment type="caution">
    <text evidence="4">The sequence shown here is derived from an EMBL/GenBank/DDBJ whole genome shotgun (WGS) entry which is preliminary data.</text>
</comment>
<dbReference type="InterPro" id="IPR003715">
    <property type="entry name" value="Poly_export_N"/>
</dbReference>
<evidence type="ECO:0000256" key="1">
    <source>
        <dbReference type="ARBA" id="ARBA00022729"/>
    </source>
</evidence>
<evidence type="ECO:0000313" key="4">
    <source>
        <dbReference type="EMBL" id="NVD43543.1"/>
    </source>
</evidence>
<feature type="domain" description="Polysaccharide export protein N-terminal" evidence="2">
    <location>
        <begin position="49"/>
        <end position="125"/>
    </location>
</feature>
<sequence length="235" mass="24558">MLAAKRSVERGLGAILVLAVLGGCASDTVPVGPDGAEAYRVLTPAAMSAAPQIYTLRPGDVVSVNVFGEPELSSEEITLDNAGNIAMPLIGHVEASGLAAAELAAKIETAYGARFLRNPQVSVTVRQSRAATVTVEGEVEQPGSFAYEPGSTLLIALAQARSPTETAALKNVLVFRTVDGERMGGRFDVEAIRAGRMPDLALVPGDVIVVGHSARRAAMNNVLRYVPLLGVFRPI</sequence>
<dbReference type="PANTHER" id="PTHR33619">
    <property type="entry name" value="POLYSACCHARIDE EXPORT PROTEIN GFCE-RELATED"/>
    <property type="match status" value="1"/>
</dbReference>
<dbReference type="PANTHER" id="PTHR33619:SF3">
    <property type="entry name" value="POLYSACCHARIDE EXPORT PROTEIN GFCE-RELATED"/>
    <property type="match status" value="1"/>
</dbReference>
<evidence type="ECO:0000259" key="3">
    <source>
        <dbReference type="Pfam" id="PF10531"/>
    </source>
</evidence>
<dbReference type="EMBL" id="JABWGV010000001">
    <property type="protein sequence ID" value="NVD43543.1"/>
    <property type="molecule type" value="Genomic_DNA"/>
</dbReference>
<dbReference type="PROSITE" id="PS51257">
    <property type="entry name" value="PROKAR_LIPOPROTEIN"/>
    <property type="match status" value="1"/>
</dbReference>
<keyword evidence="5" id="KW-1185">Reference proteome</keyword>
<evidence type="ECO:0000313" key="5">
    <source>
        <dbReference type="Proteomes" id="UP000561438"/>
    </source>
</evidence>
<name>A0A850H0S2_9SPHN</name>
<dbReference type="InterPro" id="IPR019554">
    <property type="entry name" value="Soluble_ligand-bd"/>
</dbReference>
<dbReference type="Pfam" id="PF02563">
    <property type="entry name" value="Poly_export"/>
    <property type="match status" value="1"/>
</dbReference>
<reference evidence="4 5" key="1">
    <citation type="submission" date="2020-06" db="EMBL/GenBank/DDBJ databases">
        <title>Altererythrobacter sp. HHU K3-1.</title>
        <authorList>
            <person name="Zhang D."/>
            <person name="Xue H."/>
        </authorList>
    </citation>
    <scope>NUCLEOTIDE SEQUENCE [LARGE SCALE GENOMIC DNA]</scope>
    <source>
        <strain evidence="4 5">HHU K3-1</strain>
    </source>
</reference>
<dbReference type="Proteomes" id="UP000561438">
    <property type="component" value="Unassembled WGS sequence"/>
</dbReference>
<evidence type="ECO:0000259" key="2">
    <source>
        <dbReference type="Pfam" id="PF02563"/>
    </source>
</evidence>